<dbReference type="PANTHER" id="PTHR31809">
    <property type="entry name" value="BUD13 HOMOLOG"/>
    <property type="match status" value="1"/>
</dbReference>
<sequence>MASLSYLQKYLTQEKPTKKRKRSQVKDADLGGWGDEARPATEEEAPLVVETVDVRSAGFKPAYAAQKEDLALAEPSQMSSGARAGLQTKAQVMADVEAKRKRERDRMQVTQQEGRQAETVYRDATGRRIDLSLAKREKAQEARQEAIRQQKEKELMGGTVQQDERQARQRALEQVKTEAFSRRIGDLPKEDKVRWEDPAAGFLTSNKGSSTSTPKYKGAYAPNRFGISPGYRWDGVDRGNGFEARRFRKLNEVSAQKQEYARWATEDM</sequence>
<dbReference type="STRING" id="56484.A0A1Y2F822"/>
<reference evidence="3 4" key="1">
    <citation type="submission" date="2016-07" db="EMBL/GenBank/DDBJ databases">
        <title>Pervasive Adenine N6-methylation of Active Genes in Fungi.</title>
        <authorList>
            <consortium name="DOE Joint Genome Institute"/>
            <person name="Mondo S.J."/>
            <person name="Dannebaum R.O."/>
            <person name="Kuo R.C."/>
            <person name="Labutti K."/>
            <person name="Haridas S."/>
            <person name="Kuo A."/>
            <person name="Salamov A."/>
            <person name="Ahrendt S.R."/>
            <person name="Lipzen A."/>
            <person name="Sullivan W."/>
            <person name="Andreopoulos W.B."/>
            <person name="Clum A."/>
            <person name="Lindquist E."/>
            <person name="Daum C."/>
            <person name="Ramamoorthy G.K."/>
            <person name="Gryganskyi A."/>
            <person name="Culley D."/>
            <person name="Magnuson J.K."/>
            <person name="James T.Y."/>
            <person name="O'Malley M.A."/>
            <person name="Stajich J.E."/>
            <person name="Spatafora J.W."/>
            <person name="Visel A."/>
            <person name="Grigoriev I.V."/>
        </authorList>
    </citation>
    <scope>NUCLEOTIDE SEQUENCE [LARGE SCALE GENOMIC DNA]</scope>
    <source>
        <strain evidence="3 4">12-1054</strain>
    </source>
</reference>
<feature type="region of interest" description="Disordered" evidence="2">
    <location>
        <begin position="96"/>
        <end position="168"/>
    </location>
</feature>
<dbReference type="GO" id="GO:0000398">
    <property type="term" value="P:mRNA splicing, via spliceosome"/>
    <property type="evidence" value="ECO:0007669"/>
    <property type="project" value="TreeGrafter"/>
</dbReference>
<dbReference type="InterPro" id="IPR051112">
    <property type="entry name" value="CWC26_splicing_factor"/>
</dbReference>
<feature type="compositionally biased region" description="Basic and acidic residues" evidence="2">
    <location>
        <begin position="96"/>
        <end position="107"/>
    </location>
</feature>
<dbReference type="Pfam" id="PF09736">
    <property type="entry name" value="Bud13"/>
    <property type="match status" value="1"/>
</dbReference>
<evidence type="ECO:0000313" key="3">
    <source>
        <dbReference type="EMBL" id="ORY80041.1"/>
    </source>
</evidence>
<dbReference type="PANTHER" id="PTHR31809:SF0">
    <property type="entry name" value="BUD13 HOMOLOG"/>
    <property type="match status" value="1"/>
</dbReference>
<accession>A0A1Y2F822</accession>
<dbReference type="GO" id="GO:0003723">
    <property type="term" value="F:RNA binding"/>
    <property type="evidence" value="ECO:0007669"/>
    <property type="project" value="TreeGrafter"/>
</dbReference>
<evidence type="ECO:0000256" key="1">
    <source>
        <dbReference type="ARBA" id="ARBA00011069"/>
    </source>
</evidence>
<dbReference type="GeneID" id="63788382"/>
<protein>
    <submittedName>
        <fullName evidence="3">Pre-mRNA-splicing factor of RES complex-domain-containing protein</fullName>
    </submittedName>
</protein>
<dbReference type="AlphaFoldDB" id="A0A1Y2F822"/>
<dbReference type="OMA" id="NGFENRW"/>
<dbReference type="OrthoDB" id="6022at2759"/>
<dbReference type="EMBL" id="MCFI01000014">
    <property type="protein sequence ID" value="ORY80041.1"/>
    <property type="molecule type" value="Genomic_DNA"/>
</dbReference>
<dbReference type="Proteomes" id="UP000193685">
    <property type="component" value="Unassembled WGS sequence"/>
</dbReference>
<gene>
    <name evidence="3" type="ORF">BCR37DRAFT_399780</name>
</gene>
<feature type="compositionally biased region" description="Polar residues" evidence="2">
    <location>
        <begin position="203"/>
        <end position="214"/>
    </location>
</feature>
<organism evidence="3 4">
    <name type="scientific">Protomyces lactucae-debilis</name>
    <dbReference type="NCBI Taxonomy" id="2754530"/>
    <lineage>
        <taxon>Eukaryota</taxon>
        <taxon>Fungi</taxon>
        <taxon>Dikarya</taxon>
        <taxon>Ascomycota</taxon>
        <taxon>Taphrinomycotina</taxon>
        <taxon>Taphrinomycetes</taxon>
        <taxon>Taphrinales</taxon>
        <taxon>Protomycetaceae</taxon>
        <taxon>Protomyces</taxon>
    </lineage>
</organism>
<feature type="region of interest" description="Disordered" evidence="2">
    <location>
        <begin position="201"/>
        <end position="221"/>
    </location>
</feature>
<proteinExistence type="inferred from homology"/>
<keyword evidence="4" id="KW-1185">Reference proteome</keyword>
<comment type="caution">
    <text evidence="3">The sequence shown here is derived from an EMBL/GenBank/DDBJ whole genome shotgun (WGS) entry which is preliminary data.</text>
</comment>
<feature type="compositionally biased region" description="Basic and acidic residues" evidence="2">
    <location>
        <begin position="24"/>
        <end position="41"/>
    </location>
</feature>
<dbReference type="GO" id="GO:0005684">
    <property type="term" value="C:U2-type spliceosomal complex"/>
    <property type="evidence" value="ECO:0007669"/>
    <property type="project" value="TreeGrafter"/>
</dbReference>
<dbReference type="GO" id="GO:0070274">
    <property type="term" value="C:RES complex"/>
    <property type="evidence" value="ECO:0007669"/>
    <property type="project" value="TreeGrafter"/>
</dbReference>
<evidence type="ECO:0000313" key="4">
    <source>
        <dbReference type="Proteomes" id="UP000193685"/>
    </source>
</evidence>
<comment type="similarity">
    <text evidence="1">Belongs to the CWC26 family.</text>
</comment>
<name>A0A1Y2F822_PROLT</name>
<feature type="region of interest" description="Disordered" evidence="2">
    <location>
        <begin position="12"/>
        <end position="44"/>
    </location>
</feature>
<feature type="compositionally biased region" description="Basic and acidic residues" evidence="2">
    <location>
        <begin position="120"/>
        <end position="155"/>
    </location>
</feature>
<dbReference type="RefSeq" id="XP_040724175.1">
    <property type="nucleotide sequence ID" value="XM_040871783.1"/>
</dbReference>
<evidence type="ECO:0000256" key="2">
    <source>
        <dbReference type="SAM" id="MobiDB-lite"/>
    </source>
</evidence>
<dbReference type="InterPro" id="IPR018609">
    <property type="entry name" value="Bud13"/>
</dbReference>